<gene>
    <name evidence="1" type="ORF">TIFTF001_032156</name>
</gene>
<dbReference type="EMBL" id="BTGU01000141">
    <property type="protein sequence ID" value="GMN63070.1"/>
    <property type="molecule type" value="Genomic_DNA"/>
</dbReference>
<reference evidence="1" key="1">
    <citation type="submission" date="2023-07" db="EMBL/GenBank/DDBJ databases">
        <title>draft genome sequence of fig (Ficus carica).</title>
        <authorList>
            <person name="Takahashi T."/>
            <person name="Nishimura K."/>
        </authorList>
    </citation>
    <scope>NUCLEOTIDE SEQUENCE</scope>
</reference>
<accession>A0AA88DXZ2</accession>
<proteinExistence type="predicted"/>
<protein>
    <submittedName>
        <fullName evidence="1">Uncharacterized protein</fullName>
    </submittedName>
</protein>
<evidence type="ECO:0000313" key="1">
    <source>
        <dbReference type="EMBL" id="GMN63070.1"/>
    </source>
</evidence>
<dbReference type="Proteomes" id="UP001187192">
    <property type="component" value="Unassembled WGS sequence"/>
</dbReference>
<organism evidence="1 2">
    <name type="scientific">Ficus carica</name>
    <name type="common">Common fig</name>
    <dbReference type="NCBI Taxonomy" id="3494"/>
    <lineage>
        <taxon>Eukaryota</taxon>
        <taxon>Viridiplantae</taxon>
        <taxon>Streptophyta</taxon>
        <taxon>Embryophyta</taxon>
        <taxon>Tracheophyta</taxon>
        <taxon>Spermatophyta</taxon>
        <taxon>Magnoliopsida</taxon>
        <taxon>eudicotyledons</taxon>
        <taxon>Gunneridae</taxon>
        <taxon>Pentapetalae</taxon>
        <taxon>rosids</taxon>
        <taxon>fabids</taxon>
        <taxon>Rosales</taxon>
        <taxon>Moraceae</taxon>
        <taxon>Ficeae</taxon>
        <taxon>Ficus</taxon>
    </lineage>
</organism>
<sequence length="76" mass="8312">MPHKASGETYVWDPVKEKNFLEKIDDYLAYSGGASGFGSVTMRDDSTPQVEHEADDNVTLLRCSSTAPAYLPSASR</sequence>
<keyword evidence="2" id="KW-1185">Reference proteome</keyword>
<dbReference type="AlphaFoldDB" id="A0AA88DXZ2"/>
<evidence type="ECO:0000313" key="2">
    <source>
        <dbReference type="Proteomes" id="UP001187192"/>
    </source>
</evidence>
<comment type="caution">
    <text evidence="1">The sequence shown here is derived from an EMBL/GenBank/DDBJ whole genome shotgun (WGS) entry which is preliminary data.</text>
</comment>
<name>A0AA88DXZ2_FICCA</name>